<reference evidence="3 4" key="1">
    <citation type="submission" date="2020-03" db="EMBL/GenBank/DDBJ databases">
        <title>Soil Listeria distribution.</title>
        <authorList>
            <person name="Liao J."/>
            <person name="Wiedmann M."/>
        </authorList>
    </citation>
    <scope>NUCLEOTIDE SEQUENCE [LARGE SCALE GENOMIC DNA]</scope>
    <source>
        <strain evidence="2 4">FSL L7-1299</strain>
        <strain evidence="1 3">FSL L7-1658</strain>
    </source>
</reference>
<name>A0A841YNQ7_9LIST</name>
<dbReference type="EMBL" id="JAARPT010000006">
    <property type="protein sequence ID" value="MBC1402125.1"/>
    <property type="molecule type" value="Genomic_DNA"/>
</dbReference>
<dbReference type="Proteomes" id="UP000574104">
    <property type="component" value="Unassembled WGS sequence"/>
</dbReference>
<evidence type="ECO:0000313" key="4">
    <source>
        <dbReference type="Proteomes" id="UP000574104"/>
    </source>
</evidence>
<sequence length="62" mass="7132">MNFNFGDEELKHKNGLIIIENGEARTFMECPSTGYGKQTITWNDNKAVHEDMSTNRKLNKDV</sequence>
<dbReference type="Pfam" id="PF13128">
    <property type="entry name" value="DUF3954"/>
    <property type="match status" value="1"/>
</dbReference>
<dbReference type="RefSeq" id="WP_185406284.1">
    <property type="nucleotide sequence ID" value="NZ_JAARPT010000006.1"/>
</dbReference>
<comment type="caution">
    <text evidence="1">The sequence shown here is derived from an EMBL/GenBank/DDBJ whole genome shotgun (WGS) entry which is preliminary data.</text>
</comment>
<evidence type="ECO:0000313" key="1">
    <source>
        <dbReference type="EMBL" id="MBC1402125.1"/>
    </source>
</evidence>
<organism evidence="1 3">
    <name type="scientific">Listeria booriae</name>
    <dbReference type="NCBI Taxonomy" id="1552123"/>
    <lineage>
        <taxon>Bacteria</taxon>
        <taxon>Bacillati</taxon>
        <taxon>Bacillota</taxon>
        <taxon>Bacilli</taxon>
        <taxon>Bacillales</taxon>
        <taxon>Listeriaceae</taxon>
        <taxon>Listeria</taxon>
    </lineage>
</organism>
<dbReference type="AlphaFoldDB" id="A0A841YNQ7"/>
<proteinExistence type="predicted"/>
<dbReference type="Proteomes" id="UP000544413">
    <property type="component" value="Unassembled WGS sequence"/>
</dbReference>
<dbReference type="EMBL" id="JAARSH010000015">
    <property type="protein sequence ID" value="MBC1617857.1"/>
    <property type="molecule type" value="Genomic_DNA"/>
</dbReference>
<protein>
    <submittedName>
        <fullName evidence="1">DUF3954 domain-containing protein</fullName>
    </submittedName>
</protein>
<evidence type="ECO:0000313" key="3">
    <source>
        <dbReference type="Proteomes" id="UP000544413"/>
    </source>
</evidence>
<evidence type="ECO:0000313" key="2">
    <source>
        <dbReference type="EMBL" id="MBC1617857.1"/>
    </source>
</evidence>
<gene>
    <name evidence="1" type="ORF">HB836_11100</name>
    <name evidence="2" type="ORF">HB904_16895</name>
</gene>
<accession>A0A841YNQ7</accession>
<dbReference type="InterPro" id="IPR025017">
    <property type="entry name" value="DUF3954"/>
</dbReference>